<accession>W1DFV8</accession>
<dbReference type="Proteomes" id="UP000019183">
    <property type="component" value="Unassembled WGS sequence"/>
</dbReference>
<comment type="caution">
    <text evidence="1">The sequence shown here is derived from an EMBL/GenBank/DDBJ whole genome shotgun (WGS) entry which is preliminary data.</text>
</comment>
<protein>
    <submittedName>
        <fullName evidence="1">Uncharacterized protein</fullName>
    </submittedName>
</protein>
<dbReference type="EMBL" id="CBWK010000078">
    <property type="protein sequence ID" value="CDL07637.1"/>
    <property type="molecule type" value="Genomic_DNA"/>
</dbReference>
<name>W1DFV8_KLEPN</name>
<dbReference type="AlphaFoldDB" id="W1DFV8"/>
<keyword evidence="2" id="KW-1185">Reference proteome</keyword>
<evidence type="ECO:0000313" key="1">
    <source>
        <dbReference type="EMBL" id="CDL07637.1"/>
    </source>
</evidence>
<evidence type="ECO:0000313" key="2">
    <source>
        <dbReference type="Proteomes" id="UP000019183"/>
    </source>
</evidence>
<sequence length="41" mass="4316">MAAFSAYPVYRAAGSISAAPSGIYFFKSVVANGIGFDIRKN</sequence>
<proteinExistence type="predicted"/>
<organism evidence="1 2">
    <name type="scientific">Klebsiella pneumoniae IS43</name>
    <dbReference type="NCBI Taxonomy" id="1432552"/>
    <lineage>
        <taxon>Bacteria</taxon>
        <taxon>Pseudomonadati</taxon>
        <taxon>Pseudomonadota</taxon>
        <taxon>Gammaproteobacteria</taxon>
        <taxon>Enterobacterales</taxon>
        <taxon>Enterobacteriaceae</taxon>
        <taxon>Klebsiella/Raoultella group</taxon>
        <taxon>Klebsiella</taxon>
        <taxon>Klebsiella pneumoniae complex</taxon>
    </lineage>
</organism>
<reference evidence="1" key="1">
    <citation type="submission" date="2013-10" db="EMBL/GenBank/DDBJ databases">
        <title>Antibiotic resistance diversity of beta-lactamase producers in the General Hospital Vienna.</title>
        <authorList>
            <person name="Barisic I."/>
            <person name="Mitteregger D."/>
            <person name="Hirschl A.M."/>
            <person name="Noehammer C."/>
            <person name="Wiesinger-Mayr H."/>
        </authorList>
    </citation>
    <scope>NUCLEOTIDE SEQUENCE [LARGE SCALE GENOMIC DNA]</scope>
    <source>
        <strain evidence="1">IS43</strain>
    </source>
</reference>